<sequence length="76" mass="8632">MSVPTFWSTPLRYLRWASHERPAIFYSIILGTMGPVCLVTIPPVRRYFGDTKPAPIPLTYPIPTGPRKIPEGFDDE</sequence>
<dbReference type="AlphaFoldDB" id="A0A2B7Y766"/>
<evidence type="ECO:0000256" key="1">
    <source>
        <dbReference type="SAM" id="Phobius"/>
    </source>
</evidence>
<organism evidence="2 3">
    <name type="scientific">Polytolypa hystricis (strain UAMH7299)</name>
    <dbReference type="NCBI Taxonomy" id="1447883"/>
    <lineage>
        <taxon>Eukaryota</taxon>
        <taxon>Fungi</taxon>
        <taxon>Dikarya</taxon>
        <taxon>Ascomycota</taxon>
        <taxon>Pezizomycotina</taxon>
        <taxon>Eurotiomycetes</taxon>
        <taxon>Eurotiomycetidae</taxon>
        <taxon>Onygenales</taxon>
        <taxon>Onygenales incertae sedis</taxon>
        <taxon>Polytolypa</taxon>
    </lineage>
</organism>
<dbReference type="EMBL" id="PDNA01000071">
    <property type="protein sequence ID" value="PGH16768.1"/>
    <property type="molecule type" value="Genomic_DNA"/>
</dbReference>
<comment type="caution">
    <text evidence="2">The sequence shown here is derived from an EMBL/GenBank/DDBJ whole genome shotgun (WGS) entry which is preliminary data.</text>
</comment>
<dbReference type="PANTHER" id="PTHR38488">
    <property type="entry name" value="OXIDOREDUCTASE 9.5 KDA SUBUNIT, PUTATIVE (AFU_ORTHOLOGUE AFUA_5G08980)-RELATED"/>
    <property type="match status" value="1"/>
</dbReference>
<name>A0A2B7Y766_POLH7</name>
<keyword evidence="3" id="KW-1185">Reference proteome</keyword>
<dbReference type="InterPro" id="IPR039961">
    <property type="entry name" value="Nuo9.5"/>
</dbReference>
<dbReference type="PANTHER" id="PTHR38488:SF1">
    <property type="entry name" value="OXIDOREDUCTASE 9.5 KDA SUBUNIT, PUTATIVE (AFU_ORTHOLOGUE AFUA_5G08980)-RELATED"/>
    <property type="match status" value="1"/>
</dbReference>
<keyword evidence="1" id="KW-1133">Transmembrane helix</keyword>
<accession>A0A2B7Y766</accession>
<keyword evidence="1" id="KW-0472">Membrane</keyword>
<dbReference type="OrthoDB" id="2093409at2759"/>
<dbReference type="Proteomes" id="UP000224634">
    <property type="component" value="Unassembled WGS sequence"/>
</dbReference>
<evidence type="ECO:0000313" key="2">
    <source>
        <dbReference type="EMBL" id="PGH16768.1"/>
    </source>
</evidence>
<feature type="transmembrane region" description="Helical" evidence="1">
    <location>
        <begin position="23"/>
        <end position="44"/>
    </location>
</feature>
<dbReference type="CDD" id="cd22903">
    <property type="entry name" value="NI9M"/>
    <property type="match status" value="1"/>
</dbReference>
<protein>
    <recommendedName>
        <fullName evidence="4">NADH-ubiquinone oxidoreductase 9.5 kDa subunit</fullName>
    </recommendedName>
</protein>
<dbReference type="STRING" id="1447883.A0A2B7Y766"/>
<gene>
    <name evidence="2" type="ORF">AJ80_05083</name>
</gene>
<proteinExistence type="predicted"/>
<keyword evidence="1" id="KW-0812">Transmembrane</keyword>
<reference evidence="2 3" key="1">
    <citation type="submission" date="2017-10" db="EMBL/GenBank/DDBJ databases">
        <title>Comparative genomics in systemic dimorphic fungi from Ajellomycetaceae.</title>
        <authorList>
            <person name="Munoz J.F."/>
            <person name="Mcewen J.G."/>
            <person name="Clay O.K."/>
            <person name="Cuomo C.A."/>
        </authorList>
    </citation>
    <scope>NUCLEOTIDE SEQUENCE [LARGE SCALE GENOMIC DNA]</scope>
    <source>
        <strain evidence="2 3">UAMH7299</strain>
    </source>
</reference>
<evidence type="ECO:0000313" key="3">
    <source>
        <dbReference type="Proteomes" id="UP000224634"/>
    </source>
</evidence>
<evidence type="ECO:0008006" key="4">
    <source>
        <dbReference type="Google" id="ProtNLM"/>
    </source>
</evidence>